<proteinExistence type="predicted"/>
<reference evidence="2 3" key="1">
    <citation type="submission" date="2018-10" db="EMBL/GenBank/DDBJ databases">
        <title>A high-quality apple genome assembly.</title>
        <authorList>
            <person name="Hu J."/>
        </authorList>
    </citation>
    <scope>NUCLEOTIDE SEQUENCE [LARGE SCALE GENOMIC DNA]</scope>
    <source>
        <strain evidence="3">cv. HFTH1</strain>
        <tissue evidence="2">Young leaf</tissue>
    </source>
</reference>
<evidence type="ECO:0000313" key="3">
    <source>
        <dbReference type="Proteomes" id="UP000290289"/>
    </source>
</evidence>
<dbReference type="Proteomes" id="UP000290289">
    <property type="component" value="Chromosome 7"/>
</dbReference>
<organism evidence="2 3">
    <name type="scientific">Malus domestica</name>
    <name type="common">Apple</name>
    <name type="synonym">Pyrus malus</name>
    <dbReference type="NCBI Taxonomy" id="3750"/>
    <lineage>
        <taxon>Eukaryota</taxon>
        <taxon>Viridiplantae</taxon>
        <taxon>Streptophyta</taxon>
        <taxon>Embryophyta</taxon>
        <taxon>Tracheophyta</taxon>
        <taxon>Spermatophyta</taxon>
        <taxon>Magnoliopsida</taxon>
        <taxon>eudicotyledons</taxon>
        <taxon>Gunneridae</taxon>
        <taxon>Pentapetalae</taxon>
        <taxon>rosids</taxon>
        <taxon>fabids</taxon>
        <taxon>Rosales</taxon>
        <taxon>Rosaceae</taxon>
        <taxon>Amygdaloideae</taxon>
        <taxon>Maleae</taxon>
        <taxon>Malus</taxon>
    </lineage>
</organism>
<evidence type="ECO:0000256" key="1">
    <source>
        <dbReference type="SAM" id="MobiDB-lite"/>
    </source>
</evidence>
<comment type="caution">
    <text evidence="2">The sequence shown here is derived from an EMBL/GenBank/DDBJ whole genome shotgun (WGS) entry which is preliminary data.</text>
</comment>
<name>A0A498JFF9_MALDO</name>
<dbReference type="EMBL" id="RDQH01000333">
    <property type="protein sequence ID" value="RXH94579.1"/>
    <property type="molecule type" value="Genomic_DNA"/>
</dbReference>
<sequence length="103" mass="11600">MSNPTFLFGWWENPYSLFIPKPLNPRFQVAIRAQIREAKGQKTMSSLPAEQNGDSAPTGSSGGGGDSQRSLPTLFLTKTYQLHPSISRYYPKYRDIIDNMAIF</sequence>
<gene>
    <name evidence="2" type="ORF">DVH24_024263</name>
</gene>
<accession>A0A498JFF9</accession>
<feature type="region of interest" description="Disordered" evidence="1">
    <location>
        <begin position="39"/>
        <end position="71"/>
    </location>
</feature>
<keyword evidence="3" id="KW-1185">Reference proteome</keyword>
<protein>
    <submittedName>
        <fullName evidence="2">Uncharacterized protein</fullName>
    </submittedName>
</protein>
<evidence type="ECO:0000313" key="2">
    <source>
        <dbReference type="EMBL" id="RXH94579.1"/>
    </source>
</evidence>
<dbReference type="AlphaFoldDB" id="A0A498JFF9"/>